<protein>
    <submittedName>
        <fullName evidence="2">Helix-turn-helix transcriptional regulator</fullName>
    </submittedName>
</protein>
<gene>
    <name evidence="2" type="ORF">Q4Q40_18890</name>
</gene>
<dbReference type="EMBL" id="JAUOEL010000007">
    <property type="protein sequence ID" value="MDO5976271.1"/>
    <property type="molecule type" value="Genomic_DNA"/>
</dbReference>
<dbReference type="SUPFAM" id="SSF47413">
    <property type="entry name" value="lambda repressor-like DNA-binding domains"/>
    <property type="match status" value="1"/>
</dbReference>
<dbReference type="Gene3D" id="1.10.260.40">
    <property type="entry name" value="lambda repressor-like DNA-binding domains"/>
    <property type="match status" value="1"/>
</dbReference>
<comment type="caution">
    <text evidence="2">The sequence shown here is derived from an EMBL/GenBank/DDBJ whole genome shotgun (WGS) entry which is preliminary data.</text>
</comment>
<name>A0ABT8WTQ4_9FLAO</name>
<dbReference type="Pfam" id="PF12844">
    <property type="entry name" value="HTH_19"/>
    <property type="match status" value="1"/>
</dbReference>
<dbReference type="Proteomes" id="UP001176806">
    <property type="component" value="Unassembled WGS sequence"/>
</dbReference>
<dbReference type="InterPro" id="IPR010982">
    <property type="entry name" value="Lambda_DNA-bd_dom_sf"/>
</dbReference>
<dbReference type="InterPro" id="IPR001387">
    <property type="entry name" value="Cro/C1-type_HTH"/>
</dbReference>
<proteinExistence type="predicted"/>
<organism evidence="2 3">
    <name type="scientific">Flavivirga jejuensis</name>
    <dbReference type="NCBI Taxonomy" id="870487"/>
    <lineage>
        <taxon>Bacteria</taxon>
        <taxon>Pseudomonadati</taxon>
        <taxon>Bacteroidota</taxon>
        <taxon>Flavobacteriia</taxon>
        <taxon>Flavobacteriales</taxon>
        <taxon>Flavobacteriaceae</taxon>
        <taxon>Flavivirga</taxon>
    </lineage>
</organism>
<evidence type="ECO:0000313" key="3">
    <source>
        <dbReference type="Proteomes" id="UP001176806"/>
    </source>
</evidence>
<dbReference type="PROSITE" id="PS50943">
    <property type="entry name" value="HTH_CROC1"/>
    <property type="match status" value="1"/>
</dbReference>
<evidence type="ECO:0000313" key="2">
    <source>
        <dbReference type="EMBL" id="MDO5976271.1"/>
    </source>
</evidence>
<feature type="domain" description="HTH cro/C1-type" evidence="1">
    <location>
        <begin position="17"/>
        <end position="70"/>
    </location>
</feature>
<evidence type="ECO:0000259" key="1">
    <source>
        <dbReference type="PROSITE" id="PS50943"/>
    </source>
</evidence>
<accession>A0ABT8WTQ4</accession>
<sequence>MARYKNTTVLKIIGAKIKSQRIKENLEIEDVSEMTGFTYNTITNIESGAETYFSYFIEVCFALGIHPKELMDIKLTVKPRFELSPSRMEKSRLTSRIKAYIQNGYFKTPRKTNEVVKKLKEDYKIDVESKNVSAIIGRFAKNNVLRITKIGKRNLYTNK</sequence>
<reference evidence="2" key="1">
    <citation type="submission" date="2023-07" db="EMBL/GenBank/DDBJ databases">
        <title>Two novel species in the genus Flavivirga.</title>
        <authorList>
            <person name="Kwon K."/>
        </authorList>
    </citation>
    <scope>NUCLEOTIDE SEQUENCE</scope>
    <source>
        <strain evidence="2">KACC 14158</strain>
    </source>
</reference>
<dbReference type="RefSeq" id="WP_303303549.1">
    <property type="nucleotide sequence ID" value="NZ_BAABDA010000028.1"/>
</dbReference>
<keyword evidence="3" id="KW-1185">Reference proteome</keyword>
<dbReference type="CDD" id="cd00093">
    <property type="entry name" value="HTH_XRE"/>
    <property type="match status" value="1"/>
</dbReference>